<name>A0A0B2JZL1_9FIRM</name>
<sequence length="112" mass="12817">MSKTSDVAITFSIEDYLNGINPKKVITNVRNMLARLTEYKETDKTITIFFDDINWDDSDQEIASFMDVARQFDFILQKICGDNADRQLNVVDPSSELFSLNEEPAVVKKFAI</sequence>
<dbReference type="AlphaFoldDB" id="A0A0B2JZL1"/>
<comment type="caution">
    <text evidence="1">The sequence shown here is derived from an EMBL/GenBank/DDBJ whole genome shotgun (WGS) entry which is preliminary data.</text>
</comment>
<evidence type="ECO:0000313" key="1">
    <source>
        <dbReference type="EMBL" id="KHM52994.1"/>
    </source>
</evidence>
<dbReference type="Proteomes" id="UP000030993">
    <property type="component" value="Unassembled WGS sequence"/>
</dbReference>
<gene>
    <name evidence="1" type="ORF">NZ47_01455</name>
</gene>
<evidence type="ECO:0000313" key="2">
    <source>
        <dbReference type="Proteomes" id="UP000030993"/>
    </source>
</evidence>
<proteinExistence type="predicted"/>
<dbReference type="RefSeq" id="WP_039205926.1">
    <property type="nucleotide sequence ID" value="NZ_CAMKSO010000144.1"/>
</dbReference>
<protein>
    <submittedName>
        <fullName evidence="1">Uncharacterized protein</fullName>
    </submittedName>
</protein>
<keyword evidence="2" id="KW-1185">Reference proteome</keyword>
<dbReference type="EMBL" id="JSCE01000024">
    <property type="protein sequence ID" value="KHM52994.1"/>
    <property type="molecule type" value="Genomic_DNA"/>
</dbReference>
<reference evidence="1 2" key="1">
    <citation type="journal article" date="2013" name="PLoS ONE">
        <title>Identification and characterization of three novel lipases belonging to families II and V from Anaerovibrio lipolyticus 5ST.</title>
        <authorList>
            <person name="Prive F."/>
            <person name="Kaderbhai N.N."/>
            <person name="Girdwood S."/>
            <person name="Worgan H.J."/>
            <person name="Pinloche E."/>
            <person name="Scollan N.D."/>
            <person name="Huws S.A."/>
            <person name="Newbold C.J."/>
        </authorList>
    </citation>
    <scope>NUCLEOTIDE SEQUENCE [LARGE SCALE GENOMIC DNA]</scope>
    <source>
        <strain evidence="1 2">5S</strain>
    </source>
</reference>
<organism evidence="1 2">
    <name type="scientific">Anaerovibrio lipolyticus</name>
    <dbReference type="NCBI Taxonomy" id="82374"/>
    <lineage>
        <taxon>Bacteria</taxon>
        <taxon>Bacillati</taxon>
        <taxon>Bacillota</taxon>
        <taxon>Negativicutes</taxon>
        <taxon>Selenomonadales</taxon>
        <taxon>Selenomonadaceae</taxon>
        <taxon>Anaerovibrio</taxon>
    </lineage>
</organism>
<accession>A0A0B2JZL1</accession>